<dbReference type="InterPro" id="IPR006626">
    <property type="entry name" value="PbH1"/>
</dbReference>
<dbReference type="InterPro" id="IPR011050">
    <property type="entry name" value="Pectin_lyase_fold/virulence"/>
</dbReference>
<gene>
    <name evidence="3" type="ORF">FF124_04435</name>
</gene>
<feature type="region of interest" description="Disordered" evidence="1">
    <location>
        <begin position="1"/>
        <end position="54"/>
    </location>
</feature>
<sequence length="586" mass="61273">MAGRDRQGCCGQRLPAAKRRRGAGPAGRGAPRGHAGRTTRPSGSGAPAHGLGRRGKMSVVGGLWKRSVLALLLVPALVGAAKAFDREGIETINRNYTAMMAALEADPADGVDAPLDAAYRLLNHGEDRPKANESGPAGSDAAPTGSTRQGVVGKALVAPILQQVALEVGSAGHRELMEAAAPSGGEVLVVKAGSLTLSALPDALENSGWQDFLIGSDGNYSLNIPLVIMEDGTLVIQPGDRLELSADRGAFILNLGALTVTDATVSGSDAQPRVPDFHPFILTARGGRAIITGSRFSNLGFDTRPLMSGLAFGSSPFASLKSRGTVSDTVFDNVRSVEVTGIEDFVFSRNRIQKARGIGLRLENLQGGAIRDNVIVKSGMHGMLAIGSTGLELWGNISAENAGRGFFARDGVGHLVVADNVFVANQDEGVAVAGGSCVDIRGNAVLRNRRDGIAVSQSLGVRLAGNLLVRNQGAGIAINDSISPADSVEITQNRFIANNIGITAERFSAIRLSGNNLSDQLPLLFGGALQYDTPRYLGWARAHEDDPDAVFEISSARGGSPLIFQGDSNGMFRLSDMTGCHFEELK</sequence>
<dbReference type="SUPFAM" id="SSF51126">
    <property type="entry name" value="Pectin lyase-like"/>
    <property type="match status" value="1"/>
</dbReference>
<evidence type="ECO:0000313" key="3">
    <source>
        <dbReference type="EMBL" id="TNB49241.1"/>
    </source>
</evidence>
<dbReference type="OrthoDB" id="8431512at2"/>
<name>A0A5C4JVS1_9HYPH</name>
<organism evidence="3 4">
    <name type="scientific">Martelella lutilitoris</name>
    <dbReference type="NCBI Taxonomy" id="2583532"/>
    <lineage>
        <taxon>Bacteria</taxon>
        <taxon>Pseudomonadati</taxon>
        <taxon>Pseudomonadota</taxon>
        <taxon>Alphaproteobacteria</taxon>
        <taxon>Hyphomicrobiales</taxon>
        <taxon>Aurantimonadaceae</taxon>
        <taxon>Martelella</taxon>
    </lineage>
</organism>
<proteinExistence type="predicted"/>
<dbReference type="Gene3D" id="2.160.20.10">
    <property type="entry name" value="Single-stranded right-handed beta-helix, Pectin lyase-like"/>
    <property type="match status" value="1"/>
</dbReference>
<keyword evidence="4" id="KW-1185">Reference proteome</keyword>
<reference evidence="3 4" key="1">
    <citation type="submission" date="2019-06" db="EMBL/GenBank/DDBJ databases">
        <title>Martelella lutilitoris sp. nov., isolated from a tidal mudflat.</title>
        <authorList>
            <person name="Kim Y.-J."/>
        </authorList>
    </citation>
    <scope>NUCLEOTIDE SEQUENCE [LARGE SCALE GENOMIC DNA]</scope>
    <source>
        <strain evidence="3 4">GH2-6</strain>
    </source>
</reference>
<feature type="domain" description="Right handed beta helix" evidence="2">
    <location>
        <begin position="401"/>
        <end position="519"/>
    </location>
</feature>
<evidence type="ECO:0000259" key="2">
    <source>
        <dbReference type="Pfam" id="PF13229"/>
    </source>
</evidence>
<dbReference type="AlphaFoldDB" id="A0A5C4JVS1"/>
<dbReference type="EMBL" id="VCLB01000002">
    <property type="protein sequence ID" value="TNB49241.1"/>
    <property type="molecule type" value="Genomic_DNA"/>
</dbReference>
<dbReference type="InterPro" id="IPR012334">
    <property type="entry name" value="Pectin_lyas_fold"/>
</dbReference>
<dbReference type="Pfam" id="PF13229">
    <property type="entry name" value="Beta_helix"/>
    <property type="match status" value="1"/>
</dbReference>
<feature type="region of interest" description="Disordered" evidence="1">
    <location>
        <begin position="126"/>
        <end position="147"/>
    </location>
</feature>
<dbReference type="Proteomes" id="UP000307874">
    <property type="component" value="Unassembled WGS sequence"/>
</dbReference>
<dbReference type="SMART" id="SM00710">
    <property type="entry name" value="PbH1"/>
    <property type="match status" value="8"/>
</dbReference>
<comment type="caution">
    <text evidence="3">The sequence shown here is derived from an EMBL/GenBank/DDBJ whole genome shotgun (WGS) entry which is preliminary data.</text>
</comment>
<dbReference type="InterPro" id="IPR039448">
    <property type="entry name" value="Beta_helix"/>
</dbReference>
<protein>
    <submittedName>
        <fullName evidence="3">Right-handed parallel beta-helix repeat-containing protein</fullName>
    </submittedName>
</protein>
<accession>A0A5C4JVS1</accession>
<evidence type="ECO:0000256" key="1">
    <source>
        <dbReference type="SAM" id="MobiDB-lite"/>
    </source>
</evidence>
<evidence type="ECO:0000313" key="4">
    <source>
        <dbReference type="Proteomes" id="UP000307874"/>
    </source>
</evidence>